<reference evidence="1 2" key="1">
    <citation type="submission" date="2023-03" db="EMBL/GenBank/DDBJ databases">
        <title>Genome sequence of Lichtheimia ornata CBS 291.66.</title>
        <authorList>
            <person name="Mohabir J.T."/>
            <person name="Shea T.P."/>
            <person name="Kurbessoian T."/>
            <person name="Berby B."/>
            <person name="Fontaine J."/>
            <person name="Livny J."/>
            <person name="Gnirke A."/>
            <person name="Stajich J.E."/>
            <person name="Cuomo C.A."/>
        </authorList>
    </citation>
    <scope>NUCLEOTIDE SEQUENCE [LARGE SCALE GENOMIC DNA]</scope>
    <source>
        <strain evidence="1">CBS 291.66</strain>
    </source>
</reference>
<dbReference type="AlphaFoldDB" id="A0AAD7UVS1"/>
<keyword evidence="2" id="KW-1185">Reference proteome</keyword>
<evidence type="ECO:0000313" key="2">
    <source>
        <dbReference type="Proteomes" id="UP001234581"/>
    </source>
</evidence>
<name>A0AAD7UVS1_9FUNG</name>
<dbReference type="EMBL" id="JARTCD010000065">
    <property type="protein sequence ID" value="KAJ8654175.1"/>
    <property type="molecule type" value="Genomic_DNA"/>
</dbReference>
<protein>
    <submittedName>
        <fullName evidence="1">Uncharacterized protein</fullName>
    </submittedName>
</protein>
<organism evidence="1 2">
    <name type="scientific">Lichtheimia ornata</name>
    <dbReference type="NCBI Taxonomy" id="688661"/>
    <lineage>
        <taxon>Eukaryota</taxon>
        <taxon>Fungi</taxon>
        <taxon>Fungi incertae sedis</taxon>
        <taxon>Mucoromycota</taxon>
        <taxon>Mucoromycotina</taxon>
        <taxon>Mucoromycetes</taxon>
        <taxon>Mucorales</taxon>
        <taxon>Lichtheimiaceae</taxon>
        <taxon>Lichtheimia</taxon>
    </lineage>
</organism>
<evidence type="ECO:0000313" key="1">
    <source>
        <dbReference type="EMBL" id="KAJ8654175.1"/>
    </source>
</evidence>
<accession>A0AAD7UVS1</accession>
<dbReference type="GeneID" id="83217527"/>
<proteinExistence type="predicted"/>
<sequence length="299" mass="34339">MDAWKDLCLKAFDGDEEANHVILFLEGCGKLTSTGYAVSAAAASSNKPKDEELLEALGFVKDDGTIYTLPGDQWSQYLESRRHWRMEWHADRQREFARQLHECLAEVKPLSTGAVSDPQRLALVTEFAQRFATDVGSIPLFRGLVGFIRYQLFKNRLAEWRCYEYALTQNGHDTIVEYVRFLKGVLGLELVYPPTTQQSSQSANNGDVILDVQEEPNQPRDDDVPVLIWRMNGQLSDHHLSDILRVLPREQGIQQYSLSDIPRHSHMSPIMGIHHPQLFIQWICQFLHHCFRSIFSSRK</sequence>
<dbReference type="Proteomes" id="UP001234581">
    <property type="component" value="Unassembled WGS sequence"/>
</dbReference>
<dbReference type="RefSeq" id="XP_058339089.1">
    <property type="nucleotide sequence ID" value="XM_058490106.1"/>
</dbReference>
<comment type="caution">
    <text evidence="1">The sequence shown here is derived from an EMBL/GenBank/DDBJ whole genome shotgun (WGS) entry which is preliminary data.</text>
</comment>
<gene>
    <name evidence="1" type="ORF">O0I10_010123</name>
</gene>